<organism evidence="1 2">
    <name type="scientific">Ficus carica</name>
    <name type="common">Common fig</name>
    <dbReference type="NCBI Taxonomy" id="3494"/>
    <lineage>
        <taxon>Eukaryota</taxon>
        <taxon>Viridiplantae</taxon>
        <taxon>Streptophyta</taxon>
        <taxon>Embryophyta</taxon>
        <taxon>Tracheophyta</taxon>
        <taxon>Spermatophyta</taxon>
        <taxon>Magnoliopsida</taxon>
        <taxon>eudicotyledons</taxon>
        <taxon>Gunneridae</taxon>
        <taxon>Pentapetalae</taxon>
        <taxon>rosids</taxon>
        <taxon>fabids</taxon>
        <taxon>Rosales</taxon>
        <taxon>Moraceae</taxon>
        <taxon>Ficeae</taxon>
        <taxon>Ficus</taxon>
    </lineage>
</organism>
<comment type="caution">
    <text evidence="1">The sequence shown here is derived from an EMBL/GenBank/DDBJ whole genome shotgun (WGS) entry which is preliminary data.</text>
</comment>
<reference evidence="1" key="1">
    <citation type="submission" date="2023-07" db="EMBL/GenBank/DDBJ databases">
        <title>draft genome sequence of fig (Ficus carica).</title>
        <authorList>
            <person name="Takahashi T."/>
            <person name="Nishimura K."/>
        </authorList>
    </citation>
    <scope>NUCLEOTIDE SEQUENCE</scope>
</reference>
<sequence length="193" mass="22344">MDPMKFAQMLADGTDAVEDMVWKIKRKLDHGEDLSSADLMNGYTKVYDLCSDCPLKLKPFLVRHFFDKFKIAVKVRISEKVIPSLENKEDEALVRQLAEAWIEHKKFTRHLLFMFLSLTNVVLSTPQPLPADCISLTLFCDMIASGWPWDQEEELGLPSYDQFSDFIKESDSRLVSIEEKFEELMSHFSKTLL</sequence>
<protein>
    <submittedName>
        <fullName evidence="1">Uncharacterized protein</fullName>
    </submittedName>
</protein>
<accession>A0AA88A175</accession>
<name>A0AA88A175_FICCA</name>
<dbReference type="Proteomes" id="UP001187192">
    <property type="component" value="Unassembled WGS sequence"/>
</dbReference>
<gene>
    <name evidence="1" type="ORF">TIFTF001_013070</name>
</gene>
<evidence type="ECO:0000313" key="1">
    <source>
        <dbReference type="EMBL" id="GMN43864.1"/>
    </source>
</evidence>
<dbReference type="AlphaFoldDB" id="A0AA88A175"/>
<dbReference type="EMBL" id="BTGU01000017">
    <property type="protein sequence ID" value="GMN43864.1"/>
    <property type="molecule type" value="Genomic_DNA"/>
</dbReference>
<dbReference type="InterPro" id="IPR016159">
    <property type="entry name" value="Cullin_repeat-like_dom_sf"/>
</dbReference>
<evidence type="ECO:0000313" key="2">
    <source>
        <dbReference type="Proteomes" id="UP001187192"/>
    </source>
</evidence>
<proteinExistence type="predicted"/>
<dbReference type="SUPFAM" id="SSF74788">
    <property type="entry name" value="Cullin repeat-like"/>
    <property type="match status" value="1"/>
</dbReference>
<keyword evidence="2" id="KW-1185">Reference proteome</keyword>
<dbReference type="Gene3D" id="1.20.1310.10">
    <property type="entry name" value="Cullin Repeats"/>
    <property type="match status" value="1"/>
</dbReference>